<comment type="similarity">
    <text evidence="2">Belongs to the band 7/mec-2 family. Flotillin subfamily.</text>
</comment>
<dbReference type="EMBL" id="RCHT01000015">
    <property type="protein sequence ID" value="RLL10258.1"/>
    <property type="molecule type" value="Genomic_DNA"/>
</dbReference>
<keyword evidence="8" id="KW-1185">Reference proteome</keyword>
<proteinExistence type="inferred from homology"/>
<dbReference type="Proteomes" id="UP000276301">
    <property type="component" value="Unassembled WGS sequence"/>
</dbReference>
<dbReference type="GO" id="GO:0002020">
    <property type="term" value="F:protease binding"/>
    <property type="evidence" value="ECO:0007669"/>
    <property type="project" value="TreeGrafter"/>
</dbReference>
<organism evidence="7 8">
    <name type="scientific">Anaerotruncus massiliensis</name>
    <name type="common">ex Liu et al. 2021</name>
    <dbReference type="NCBI Taxonomy" id="2321404"/>
    <lineage>
        <taxon>Bacteria</taxon>
        <taxon>Bacillati</taxon>
        <taxon>Bacillota</taxon>
        <taxon>Clostridia</taxon>
        <taxon>Eubacteriales</taxon>
        <taxon>Oscillospiraceae</taxon>
        <taxon>Anaerotruncus</taxon>
    </lineage>
</organism>
<evidence type="ECO:0000256" key="1">
    <source>
        <dbReference type="ARBA" id="ARBA00004370"/>
    </source>
</evidence>
<sequence length="542" mass="58927">MEYLITIGIVAAAVVLILICILSTWKKVPADKAAIVTGLGKAKVITGGGVIVIPVMQRIDYVTLENMSFDVNMQGTLTADAVPIEANGTVVVKIKNDETMIRSAVEQFNCGREAETRQHIVDTARDVCEGRLREIIADMTAEQLYKDRKTFSERVKEVAEEQLKELGLELKSFTIKGIGDQNGYFEALSKPQIAAVKRDAEIAQAEAIKESMIKTSEAKRAGEQARLEAEARVAEAKKDADIKKLNYERERQTTQAISDAAYSIQQNVTLKDITNTEMDANVLKEQRAKEVREAEIQILIAAEQKNIDLAKRKAERKEAELLETMVKPSEAEKQKAQLAAEAQKIAAILRAEAEAEAKRLDAAARADAMKLDAEAQAAAKKMDAAAQAERIKQEGVAQAEITEKQGLAQAEAVKQLGLAEAEALEKKAEALAKMNDAGKLQMVIEKLPEIARAVAEPMAKIGNITIIGGGSENGDGAGAADVARYTVGALKAVNEALKDTIGFDMTEVMRANTFEARTTRNVHMDMDVSRNEPEGPADTPKK</sequence>
<feature type="domain" description="Band 7" evidence="6">
    <location>
        <begin position="23"/>
        <end position="192"/>
    </location>
</feature>
<dbReference type="SUPFAM" id="SSF117892">
    <property type="entry name" value="Band 7/SPFH domain"/>
    <property type="match status" value="1"/>
</dbReference>
<keyword evidence="3 5" id="KW-0472">Membrane</keyword>
<evidence type="ECO:0000259" key="6">
    <source>
        <dbReference type="SMART" id="SM00244"/>
    </source>
</evidence>
<dbReference type="PANTHER" id="PTHR13806">
    <property type="entry name" value="FLOTILLIN-RELATED"/>
    <property type="match status" value="1"/>
</dbReference>
<dbReference type="CDD" id="cd03399">
    <property type="entry name" value="SPFH_flotillin"/>
    <property type="match status" value="1"/>
</dbReference>
<dbReference type="GO" id="GO:0072659">
    <property type="term" value="P:protein localization to plasma membrane"/>
    <property type="evidence" value="ECO:0007669"/>
    <property type="project" value="TreeGrafter"/>
</dbReference>
<dbReference type="Pfam" id="PF01145">
    <property type="entry name" value="Band_7"/>
    <property type="match status" value="1"/>
</dbReference>
<dbReference type="InterPro" id="IPR036013">
    <property type="entry name" value="Band_7/SPFH_dom_sf"/>
</dbReference>
<dbReference type="Gene3D" id="3.30.479.30">
    <property type="entry name" value="Band 7 domain"/>
    <property type="match status" value="1"/>
</dbReference>
<feature type="transmembrane region" description="Helical" evidence="5">
    <location>
        <begin position="6"/>
        <end position="25"/>
    </location>
</feature>
<dbReference type="InterPro" id="IPR001107">
    <property type="entry name" value="Band_7"/>
</dbReference>
<protein>
    <submittedName>
        <fullName evidence="7">Flotillin family protein</fullName>
    </submittedName>
</protein>
<comment type="subcellular location">
    <subcellularLocation>
        <location evidence="1">Membrane</location>
    </subcellularLocation>
</comment>
<dbReference type="PANTHER" id="PTHR13806:SF46">
    <property type="entry name" value="FLOTILLIN-1-RELATED"/>
    <property type="match status" value="1"/>
</dbReference>
<evidence type="ECO:0000313" key="8">
    <source>
        <dbReference type="Proteomes" id="UP000276301"/>
    </source>
</evidence>
<reference evidence="7 8" key="1">
    <citation type="submission" date="2018-10" db="EMBL/GenBank/DDBJ databases">
        <title>Anaerotruncus faecis sp. nov., isolated from human feces.</title>
        <authorList>
            <person name="Wang Y.-J."/>
        </authorList>
    </citation>
    <scope>NUCLEOTIDE SEQUENCE [LARGE SCALE GENOMIC DNA]</scope>
    <source>
        <strain evidence="7 8">22A2-44</strain>
    </source>
</reference>
<evidence type="ECO:0000256" key="3">
    <source>
        <dbReference type="ARBA" id="ARBA00023136"/>
    </source>
</evidence>
<dbReference type="RefSeq" id="WP_101548745.1">
    <property type="nucleotide sequence ID" value="NZ_DBFNFR010000120.1"/>
</dbReference>
<evidence type="ECO:0000256" key="5">
    <source>
        <dbReference type="SAM" id="Phobius"/>
    </source>
</evidence>
<evidence type="ECO:0000256" key="4">
    <source>
        <dbReference type="SAM" id="Coils"/>
    </source>
</evidence>
<dbReference type="Pfam" id="PF15975">
    <property type="entry name" value="Flot"/>
    <property type="match status" value="1"/>
</dbReference>
<dbReference type="SMART" id="SM00244">
    <property type="entry name" value="PHB"/>
    <property type="match status" value="1"/>
</dbReference>
<dbReference type="InterPro" id="IPR031905">
    <property type="entry name" value="Flotillin_C"/>
</dbReference>
<dbReference type="AlphaFoldDB" id="A0A498CLS2"/>
<evidence type="ECO:0000256" key="2">
    <source>
        <dbReference type="ARBA" id="ARBA00007161"/>
    </source>
</evidence>
<keyword evidence="5" id="KW-0812">Transmembrane</keyword>
<gene>
    <name evidence="7" type="ORF">D4A47_09130</name>
</gene>
<keyword evidence="5" id="KW-1133">Transmembrane helix</keyword>
<dbReference type="InterPro" id="IPR027705">
    <property type="entry name" value="Flotillin_fam"/>
</dbReference>
<accession>A0A498CLS2</accession>
<keyword evidence="4" id="KW-0175">Coiled coil</keyword>
<evidence type="ECO:0000313" key="7">
    <source>
        <dbReference type="EMBL" id="RLL10258.1"/>
    </source>
</evidence>
<comment type="caution">
    <text evidence="7">The sequence shown here is derived from an EMBL/GenBank/DDBJ whole genome shotgun (WGS) entry which is preliminary data.</text>
</comment>
<name>A0A498CLS2_9FIRM</name>
<dbReference type="GO" id="GO:0005886">
    <property type="term" value="C:plasma membrane"/>
    <property type="evidence" value="ECO:0007669"/>
    <property type="project" value="TreeGrafter"/>
</dbReference>
<feature type="coiled-coil region" evidence="4">
    <location>
        <begin position="141"/>
        <end position="176"/>
    </location>
</feature>